<evidence type="ECO:0000256" key="1">
    <source>
        <dbReference type="ARBA" id="ARBA00023015"/>
    </source>
</evidence>
<evidence type="ECO:0000313" key="6">
    <source>
        <dbReference type="Proteomes" id="UP000078486"/>
    </source>
</evidence>
<dbReference type="Pfam" id="PF00455">
    <property type="entry name" value="DeoRC"/>
    <property type="match status" value="1"/>
</dbReference>
<name>A0A178IHL4_9BACT</name>
<comment type="caution">
    <text evidence="5">The sequence shown here is derived from an EMBL/GenBank/DDBJ whole genome shotgun (WGS) entry which is preliminary data.</text>
</comment>
<dbReference type="Pfam" id="PF08220">
    <property type="entry name" value="HTH_DeoR"/>
    <property type="match status" value="1"/>
</dbReference>
<keyword evidence="6" id="KW-1185">Reference proteome</keyword>
<proteinExistence type="predicted"/>
<dbReference type="PANTHER" id="PTHR30363">
    <property type="entry name" value="HTH-TYPE TRANSCRIPTIONAL REGULATOR SRLR-RELATED"/>
    <property type="match status" value="1"/>
</dbReference>
<dbReference type="Gene3D" id="3.40.50.1360">
    <property type="match status" value="1"/>
</dbReference>
<evidence type="ECO:0000313" key="5">
    <source>
        <dbReference type="EMBL" id="OAM89472.1"/>
    </source>
</evidence>
<dbReference type="PANTHER" id="PTHR30363:SF44">
    <property type="entry name" value="AGA OPERON TRANSCRIPTIONAL REPRESSOR-RELATED"/>
    <property type="match status" value="1"/>
</dbReference>
<dbReference type="InterPro" id="IPR001034">
    <property type="entry name" value="DeoR_HTH"/>
</dbReference>
<evidence type="ECO:0000256" key="2">
    <source>
        <dbReference type="ARBA" id="ARBA00023125"/>
    </source>
</evidence>
<dbReference type="PROSITE" id="PS51000">
    <property type="entry name" value="HTH_DEOR_2"/>
    <property type="match status" value="1"/>
</dbReference>
<dbReference type="Proteomes" id="UP000078486">
    <property type="component" value="Unassembled WGS sequence"/>
</dbReference>
<keyword evidence="1" id="KW-0805">Transcription regulation</keyword>
<evidence type="ECO:0000259" key="4">
    <source>
        <dbReference type="PROSITE" id="PS51000"/>
    </source>
</evidence>
<keyword evidence="2" id="KW-0238">DNA-binding</keyword>
<reference evidence="5 6" key="1">
    <citation type="submission" date="2016-01" db="EMBL/GenBank/DDBJ databases">
        <title>High potential of lignocellulose degradation of a new Verrucomicrobia species.</title>
        <authorList>
            <person name="Wang Y."/>
            <person name="Shi Y."/>
            <person name="Qiu Z."/>
            <person name="Liu S."/>
            <person name="Yang H."/>
        </authorList>
    </citation>
    <scope>NUCLEOTIDE SEQUENCE [LARGE SCALE GENOMIC DNA]</scope>
    <source>
        <strain evidence="5 6">TSB47</strain>
    </source>
</reference>
<accession>A0A178IHL4</accession>
<organism evidence="5 6">
    <name type="scientific">Termitidicoccus mucosus</name>
    <dbReference type="NCBI Taxonomy" id="1184151"/>
    <lineage>
        <taxon>Bacteria</taxon>
        <taxon>Pseudomonadati</taxon>
        <taxon>Verrucomicrobiota</taxon>
        <taxon>Opitutia</taxon>
        <taxon>Opitutales</taxon>
        <taxon>Opitutaceae</taxon>
        <taxon>Termitidicoccus</taxon>
    </lineage>
</organism>
<dbReference type="InterPro" id="IPR036390">
    <property type="entry name" value="WH_DNA-bd_sf"/>
</dbReference>
<dbReference type="InterPro" id="IPR018356">
    <property type="entry name" value="Tscrpt_reg_HTH_DeoR_CS"/>
</dbReference>
<sequence length="258" mass="27900">MHIVEARRERLRALIRHDGFLPIADICRQLGISEATARRDLAAIEAGGHITRTYGGALADYNVSFASLGERAKRARSAKALIARTAIRHAPAAGTFFLDAGTTILAFARLLARRPRQQLTVVTNSLAIASVIGGAPGITLHLLGGVFLHRQASLLGDDDTDRTLARWHFDAVFLGGEAMNREGIFNSHPELVHLQRAVVARAKEVFFCIDATKLGRATPHHVAAWEATGHLVTDATPDQLAAAGIILRKTQYIKADGK</sequence>
<gene>
    <name evidence="5" type="ORF">AW736_08770</name>
</gene>
<dbReference type="InterPro" id="IPR014036">
    <property type="entry name" value="DeoR-like_C"/>
</dbReference>
<dbReference type="GO" id="GO:0003700">
    <property type="term" value="F:DNA-binding transcription factor activity"/>
    <property type="evidence" value="ECO:0007669"/>
    <property type="project" value="InterPro"/>
</dbReference>
<dbReference type="SUPFAM" id="SSF46785">
    <property type="entry name" value="Winged helix' DNA-binding domain"/>
    <property type="match status" value="1"/>
</dbReference>
<dbReference type="STRING" id="1184151.AW736_08770"/>
<evidence type="ECO:0000256" key="3">
    <source>
        <dbReference type="ARBA" id="ARBA00023163"/>
    </source>
</evidence>
<dbReference type="InterPro" id="IPR037171">
    <property type="entry name" value="NagB/RpiA_transferase-like"/>
</dbReference>
<dbReference type="InterPro" id="IPR050313">
    <property type="entry name" value="Carb_Metab_HTH_regulators"/>
</dbReference>
<feature type="domain" description="HTH deoR-type" evidence="4">
    <location>
        <begin position="4"/>
        <end position="59"/>
    </location>
</feature>
<dbReference type="EMBL" id="LRRQ01000094">
    <property type="protein sequence ID" value="OAM89472.1"/>
    <property type="molecule type" value="Genomic_DNA"/>
</dbReference>
<keyword evidence="3" id="KW-0804">Transcription</keyword>
<dbReference type="SMART" id="SM01134">
    <property type="entry name" value="DeoRC"/>
    <property type="match status" value="1"/>
</dbReference>
<dbReference type="SUPFAM" id="SSF100950">
    <property type="entry name" value="NagB/RpiA/CoA transferase-like"/>
    <property type="match status" value="1"/>
</dbReference>
<dbReference type="GO" id="GO:0003677">
    <property type="term" value="F:DNA binding"/>
    <property type="evidence" value="ECO:0007669"/>
    <property type="project" value="UniProtKB-KW"/>
</dbReference>
<dbReference type="PROSITE" id="PS00894">
    <property type="entry name" value="HTH_DEOR_1"/>
    <property type="match status" value="1"/>
</dbReference>
<protein>
    <recommendedName>
        <fullName evidence="4">HTH deoR-type domain-containing protein</fullName>
    </recommendedName>
</protein>
<dbReference type="AlphaFoldDB" id="A0A178IHL4"/>
<dbReference type="PRINTS" id="PR00037">
    <property type="entry name" value="HTHLACR"/>
</dbReference>
<dbReference type="SMART" id="SM00420">
    <property type="entry name" value="HTH_DEOR"/>
    <property type="match status" value="1"/>
</dbReference>